<evidence type="ECO:0000313" key="3">
    <source>
        <dbReference type="Proteomes" id="UP000015100"/>
    </source>
</evidence>
<dbReference type="HOGENOM" id="CLU_1378068_0_0_1"/>
<organism evidence="2 3">
    <name type="scientific">Dactylellina haptotyla (strain CBS 200.50)</name>
    <name type="common">Nematode-trapping fungus</name>
    <name type="synonym">Monacrosporium haptotylum</name>
    <dbReference type="NCBI Taxonomy" id="1284197"/>
    <lineage>
        <taxon>Eukaryota</taxon>
        <taxon>Fungi</taxon>
        <taxon>Dikarya</taxon>
        <taxon>Ascomycota</taxon>
        <taxon>Pezizomycotina</taxon>
        <taxon>Orbiliomycetes</taxon>
        <taxon>Orbiliales</taxon>
        <taxon>Orbiliaceae</taxon>
        <taxon>Dactylellina</taxon>
    </lineage>
</organism>
<evidence type="ECO:0000256" key="1">
    <source>
        <dbReference type="SAM" id="SignalP"/>
    </source>
</evidence>
<evidence type="ECO:0008006" key="4">
    <source>
        <dbReference type="Google" id="ProtNLM"/>
    </source>
</evidence>
<reference evidence="3" key="2">
    <citation type="submission" date="2013-04" db="EMBL/GenBank/DDBJ databases">
        <title>Genomic mechanisms accounting for the adaptation to parasitism in nematode-trapping fungi.</title>
        <authorList>
            <person name="Ahren D.G."/>
        </authorList>
    </citation>
    <scope>NUCLEOTIDE SEQUENCE [LARGE SCALE GENOMIC DNA]</scope>
    <source>
        <strain evidence="3">CBS 200.50</strain>
    </source>
</reference>
<reference evidence="2 3" key="1">
    <citation type="journal article" date="2013" name="PLoS Genet.">
        <title>Genomic mechanisms accounting for the adaptation to parasitism in nematode-trapping fungi.</title>
        <authorList>
            <person name="Meerupati T."/>
            <person name="Andersson K.M."/>
            <person name="Friman E."/>
            <person name="Kumar D."/>
            <person name="Tunlid A."/>
            <person name="Ahren D."/>
        </authorList>
    </citation>
    <scope>NUCLEOTIDE SEQUENCE [LARGE SCALE GENOMIC DNA]</scope>
    <source>
        <strain evidence="2 3">CBS 200.50</strain>
    </source>
</reference>
<evidence type="ECO:0000313" key="2">
    <source>
        <dbReference type="EMBL" id="EPS43340.1"/>
    </source>
</evidence>
<protein>
    <recommendedName>
        <fullName evidence="4">SCP domain-containing protein</fullName>
    </recommendedName>
</protein>
<feature type="chain" id="PRO_5004548570" description="SCP domain-containing protein" evidence="1">
    <location>
        <begin position="19"/>
        <end position="198"/>
    </location>
</feature>
<dbReference type="Proteomes" id="UP000015100">
    <property type="component" value="Unassembled WGS sequence"/>
</dbReference>
<feature type="signal peptide" evidence="1">
    <location>
        <begin position="1"/>
        <end position="18"/>
    </location>
</feature>
<name>S8AK88_DACHA</name>
<gene>
    <name evidence="2" type="ORF">H072_2592</name>
</gene>
<dbReference type="EMBL" id="AQGS01000079">
    <property type="protein sequence ID" value="EPS43340.1"/>
    <property type="molecule type" value="Genomic_DNA"/>
</dbReference>
<comment type="caution">
    <text evidence="2">The sequence shown here is derived from an EMBL/GenBank/DDBJ whole genome shotgun (WGS) entry which is preliminary data.</text>
</comment>
<dbReference type="AlphaFoldDB" id="S8AK88"/>
<keyword evidence="3" id="KW-1185">Reference proteome</keyword>
<keyword evidence="1" id="KW-0732">Signal</keyword>
<accession>S8AK88</accession>
<proteinExistence type="predicted"/>
<dbReference type="OrthoDB" id="5296586at2759"/>
<sequence>MRFTTLFGTLAAISTVASHPAPNEAPAVPIKVKDIDLTAPNGELVIGTIRLLPNTSAPAVPKLEKKGLDKRADYIHFCYNGPYWINQNPDLMNAKNAVCNYLRDNNPVSYGNGAEVSWQHYQDQWGNWIHIAASDGNTAVQTKWTLWAAPGSAWSWDWCFNTFWNLISACPGSNPDSAGGYLQYNNNGWSGQLTTEGI</sequence>